<feature type="chain" id="PRO_5047410420" evidence="1">
    <location>
        <begin position="21"/>
        <end position="312"/>
    </location>
</feature>
<sequence>MKRKAATAFACLVTCAPALAAPDPVPPPSPVAIRISDVALFYQLYDAAHGRPSAQTLQDAYLDAGTDGLREFIPDRIRSADALAQKVADEPAIYEKARSCMGALPTVRTRLEGAFRRLRALDPQATFPPVTVVVGRNNSGGTTGPSGVIIGLEVACGADWMQSDPADRLYHLIAHEYGHVEQPPSVNEESTDTNVLKQSLAEGVAELVAALISGEVSNAHLEQWTKGREEAIGHAFIADAHKSDLSDWLYNGQGTPEHPGDLGYWAGYHIARAYYDKAADKRRALRILLDLKDPDAILRDSGWPAATQTARP</sequence>
<evidence type="ECO:0000313" key="3">
    <source>
        <dbReference type="EMBL" id="MCJ2182351.1"/>
    </source>
</evidence>
<dbReference type="InterPro" id="IPR018728">
    <property type="entry name" value="DUF2268"/>
</dbReference>
<evidence type="ECO:0000313" key="4">
    <source>
        <dbReference type="Proteomes" id="UP001162881"/>
    </source>
</evidence>
<evidence type="ECO:0000256" key="1">
    <source>
        <dbReference type="SAM" id="SignalP"/>
    </source>
</evidence>
<reference evidence="3" key="1">
    <citation type="submission" date="2022-03" db="EMBL/GenBank/DDBJ databases">
        <title>Identification of a novel bacterium isolated from mangrove sediments.</title>
        <authorList>
            <person name="Pan X."/>
        </authorList>
    </citation>
    <scope>NUCLEOTIDE SEQUENCE</scope>
    <source>
        <strain evidence="3">B1949</strain>
    </source>
</reference>
<dbReference type="RefSeq" id="WP_244018193.1">
    <property type="nucleotide sequence ID" value="NZ_JALHLF010000015.1"/>
</dbReference>
<feature type="signal peptide" evidence="1">
    <location>
        <begin position="1"/>
        <end position="20"/>
    </location>
</feature>
<accession>A0ABT0BBB7</accession>
<comment type="caution">
    <text evidence="3">The sequence shown here is derived from an EMBL/GenBank/DDBJ whole genome shotgun (WGS) entry which is preliminary data.</text>
</comment>
<name>A0ABT0BBB7_9SPHN</name>
<dbReference type="Proteomes" id="UP001162881">
    <property type="component" value="Unassembled WGS sequence"/>
</dbReference>
<dbReference type="EMBL" id="JALHLF010000015">
    <property type="protein sequence ID" value="MCJ2182351.1"/>
    <property type="molecule type" value="Genomic_DNA"/>
</dbReference>
<keyword evidence="1" id="KW-0732">Signal</keyword>
<proteinExistence type="predicted"/>
<gene>
    <name evidence="3" type="ORF">MTR62_06495</name>
</gene>
<organism evidence="3 4">
    <name type="scientific">Novosphingobium organovorum</name>
    <dbReference type="NCBI Taxonomy" id="2930092"/>
    <lineage>
        <taxon>Bacteria</taxon>
        <taxon>Pseudomonadati</taxon>
        <taxon>Pseudomonadota</taxon>
        <taxon>Alphaproteobacteria</taxon>
        <taxon>Sphingomonadales</taxon>
        <taxon>Sphingomonadaceae</taxon>
        <taxon>Novosphingobium</taxon>
    </lineage>
</organism>
<evidence type="ECO:0000259" key="2">
    <source>
        <dbReference type="Pfam" id="PF10026"/>
    </source>
</evidence>
<keyword evidence="4" id="KW-1185">Reference proteome</keyword>
<protein>
    <submittedName>
        <fullName evidence="3">DUF2268 domain-containing protein</fullName>
    </submittedName>
</protein>
<dbReference type="Pfam" id="PF10026">
    <property type="entry name" value="DUF2268"/>
    <property type="match status" value="1"/>
</dbReference>
<feature type="domain" description="DUF2268" evidence="2">
    <location>
        <begin position="166"/>
        <end position="279"/>
    </location>
</feature>